<dbReference type="InterPro" id="IPR011701">
    <property type="entry name" value="MFS"/>
</dbReference>
<evidence type="ECO:0000256" key="3">
    <source>
        <dbReference type="ARBA" id="ARBA00022692"/>
    </source>
</evidence>
<feature type="transmembrane region" description="Helical" evidence="6">
    <location>
        <begin position="276"/>
        <end position="297"/>
    </location>
</feature>
<keyword evidence="3 6" id="KW-0812">Transmembrane</keyword>
<dbReference type="Proteomes" id="UP001597301">
    <property type="component" value="Unassembled WGS sequence"/>
</dbReference>
<gene>
    <name evidence="8" type="ORF">ACFSCZ_16560</name>
</gene>
<evidence type="ECO:0000313" key="8">
    <source>
        <dbReference type="EMBL" id="MFD1708330.1"/>
    </source>
</evidence>
<evidence type="ECO:0000256" key="6">
    <source>
        <dbReference type="SAM" id="Phobius"/>
    </source>
</evidence>
<evidence type="ECO:0000256" key="1">
    <source>
        <dbReference type="ARBA" id="ARBA00004651"/>
    </source>
</evidence>
<proteinExistence type="predicted"/>
<feature type="transmembrane region" description="Helical" evidence="6">
    <location>
        <begin position="63"/>
        <end position="81"/>
    </location>
</feature>
<dbReference type="Gene3D" id="1.20.1250.20">
    <property type="entry name" value="MFS general substrate transporter like domains"/>
    <property type="match status" value="1"/>
</dbReference>
<reference evidence="9" key="1">
    <citation type="journal article" date="2019" name="Int. J. Syst. Evol. Microbiol.">
        <title>The Global Catalogue of Microorganisms (GCM) 10K type strain sequencing project: providing services to taxonomists for standard genome sequencing and annotation.</title>
        <authorList>
            <consortium name="The Broad Institute Genomics Platform"/>
            <consortium name="The Broad Institute Genome Sequencing Center for Infectious Disease"/>
            <person name="Wu L."/>
            <person name="Ma J."/>
        </authorList>
    </citation>
    <scope>NUCLEOTIDE SEQUENCE [LARGE SCALE GENOMIC DNA]</scope>
    <source>
        <strain evidence="9">CGMCC 1.12295</strain>
    </source>
</reference>
<dbReference type="EMBL" id="JBHUEO010000068">
    <property type="protein sequence ID" value="MFD1708330.1"/>
    <property type="molecule type" value="Genomic_DNA"/>
</dbReference>
<accession>A0ABW4KK04</accession>
<organism evidence="8 9">
    <name type="scientific">Siminovitchia sediminis</name>
    <dbReference type="NCBI Taxonomy" id="1274353"/>
    <lineage>
        <taxon>Bacteria</taxon>
        <taxon>Bacillati</taxon>
        <taxon>Bacillota</taxon>
        <taxon>Bacilli</taxon>
        <taxon>Bacillales</taxon>
        <taxon>Bacillaceae</taxon>
        <taxon>Siminovitchia</taxon>
    </lineage>
</organism>
<name>A0ABW4KK04_9BACI</name>
<evidence type="ECO:0000256" key="4">
    <source>
        <dbReference type="ARBA" id="ARBA00022989"/>
    </source>
</evidence>
<feature type="transmembrane region" description="Helical" evidence="6">
    <location>
        <begin position="93"/>
        <end position="111"/>
    </location>
</feature>
<keyword evidence="2" id="KW-0813">Transport</keyword>
<evidence type="ECO:0000256" key="5">
    <source>
        <dbReference type="ARBA" id="ARBA00023136"/>
    </source>
</evidence>
<dbReference type="RefSeq" id="WP_380775494.1">
    <property type="nucleotide sequence ID" value="NZ_JBHUEO010000068.1"/>
</dbReference>
<keyword evidence="5 6" id="KW-0472">Membrane</keyword>
<comment type="caution">
    <text evidence="8">The sequence shown here is derived from an EMBL/GenBank/DDBJ whole genome shotgun (WGS) entry which is preliminary data.</text>
</comment>
<feature type="transmembrane region" description="Helical" evidence="6">
    <location>
        <begin position="309"/>
        <end position="327"/>
    </location>
</feature>
<feature type="transmembrane region" description="Helical" evidence="6">
    <location>
        <begin position="152"/>
        <end position="170"/>
    </location>
</feature>
<protein>
    <submittedName>
        <fullName evidence="8">MFS transporter</fullName>
    </submittedName>
</protein>
<dbReference type="InterPro" id="IPR036259">
    <property type="entry name" value="MFS_trans_sf"/>
</dbReference>
<feature type="transmembrane region" description="Helical" evidence="6">
    <location>
        <begin position="190"/>
        <end position="208"/>
    </location>
</feature>
<feature type="transmembrane region" description="Helical" evidence="6">
    <location>
        <begin position="333"/>
        <end position="359"/>
    </location>
</feature>
<dbReference type="InterPro" id="IPR020846">
    <property type="entry name" value="MFS_dom"/>
</dbReference>
<comment type="subcellular location">
    <subcellularLocation>
        <location evidence="1">Cell membrane</location>
        <topology evidence="1">Multi-pass membrane protein</topology>
    </subcellularLocation>
</comment>
<dbReference type="PANTHER" id="PTHR23534:SF1">
    <property type="entry name" value="MAJOR FACILITATOR SUPERFAMILY PROTEIN"/>
    <property type="match status" value="1"/>
</dbReference>
<feature type="transmembrane region" description="Helical" evidence="6">
    <location>
        <begin position="27"/>
        <end position="51"/>
    </location>
</feature>
<keyword evidence="9" id="KW-1185">Reference proteome</keyword>
<evidence type="ECO:0000256" key="2">
    <source>
        <dbReference type="ARBA" id="ARBA00022448"/>
    </source>
</evidence>
<evidence type="ECO:0000313" key="9">
    <source>
        <dbReference type="Proteomes" id="UP001597301"/>
    </source>
</evidence>
<feature type="transmembrane region" description="Helical" evidence="6">
    <location>
        <begin position="117"/>
        <end position="140"/>
    </location>
</feature>
<feature type="transmembrane region" description="Helical" evidence="6">
    <location>
        <begin position="371"/>
        <end position="393"/>
    </location>
</feature>
<feature type="transmembrane region" description="Helical" evidence="6">
    <location>
        <begin position="399"/>
        <end position="420"/>
    </location>
</feature>
<dbReference type="PANTHER" id="PTHR23534">
    <property type="entry name" value="MFS PERMEASE"/>
    <property type="match status" value="1"/>
</dbReference>
<dbReference type="PROSITE" id="PS50850">
    <property type="entry name" value="MFS"/>
    <property type="match status" value="1"/>
</dbReference>
<keyword evidence="4 6" id="KW-1133">Transmembrane helix</keyword>
<feature type="transmembrane region" description="Helical" evidence="6">
    <location>
        <begin position="244"/>
        <end position="264"/>
    </location>
</feature>
<dbReference type="SUPFAM" id="SSF103473">
    <property type="entry name" value="MFS general substrate transporter"/>
    <property type="match status" value="1"/>
</dbReference>
<dbReference type="Pfam" id="PF07690">
    <property type="entry name" value="MFS_1"/>
    <property type="match status" value="1"/>
</dbReference>
<sequence>MFKFQTEDIQKIASSESLQKALYKRTLLVILLSQTLGGAGLAAGITVGALLAQQMFGVESLTGLPTALFTLGSALSAYVVGRVTNSFGRRIGLSFGFIAGGLGALGVVVAANLNSIILLLISLFIYGAGTSTNLQARYAGVDLAKENQRAKAASIAMVATTFGAVAGPNLVTPMGHVAEGLGMPTLAGPFLLAMVAYTLAGLVFFIFLKPDPLMVARAIAENNKTKAETPTTDHSKQQVQRTGVMVGAIVLILTHIVMVAIMTMTPVHMQHHGSGLSAVGLVIGLHIAAMYLPSLVTGSLVDKIGRMKMVGASAVTLAAAGLLAALVPGESVVWITISLVLLGLGWNFGLISGTTIVVDSTNVQNRAKIQGSIDVGVAIGGSAGSILSSFIVAFSSYTILGFIGAYLSFMLIPVILWVNLKKRKAVKTNNI</sequence>
<feature type="domain" description="Major facilitator superfamily (MFS) profile" evidence="7">
    <location>
        <begin position="26"/>
        <end position="422"/>
    </location>
</feature>
<evidence type="ECO:0000259" key="7">
    <source>
        <dbReference type="PROSITE" id="PS50850"/>
    </source>
</evidence>